<organism evidence="1">
    <name type="scientific">Eucalyptus grandis</name>
    <name type="common">Flooded gum</name>
    <dbReference type="NCBI Taxonomy" id="71139"/>
    <lineage>
        <taxon>Eukaryota</taxon>
        <taxon>Viridiplantae</taxon>
        <taxon>Streptophyta</taxon>
        <taxon>Embryophyta</taxon>
        <taxon>Tracheophyta</taxon>
        <taxon>Spermatophyta</taxon>
        <taxon>Magnoliopsida</taxon>
        <taxon>eudicotyledons</taxon>
        <taxon>Gunneridae</taxon>
        <taxon>Pentapetalae</taxon>
        <taxon>rosids</taxon>
        <taxon>malvids</taxon>
        <taxon>Myrtales</taxon>
        <taxon>Myrtaceae</taxon>
        <taxon>Myrtoideae</taxon>
        <taxon>Eucalypteae</taxon>
        <taxon>Eucalyptus</taxon>
    </lineage>
</organism>
<sequence length="122" mass="13812">MICSSFFSAVHFFEKSRNSASLKNLFNHGFLALSHLAPRSFLAFSFADAWLLLQSSCFLFFCGCRLLRDMPKSLAFRPLTFNEVVALTTGSESDCTCFPYLFSSILLSTPETLLQEVDFPWL</sequence>
<dbReference type="EMBL" id="KK198757">
    <property type="protein sequence ID" value="KCW73221.1"/>
    <property type="molecule type" value="Genomic_DNA"/>
</dbReference>
<accession>A0A059C4U1</accession>
<dbReference type="InParanoid" id="A0A059C4U1"/>
<gene>
    <name evidence="1" type="ORF">EUGRSUZ_E01681</name>
</gene>
<protein>
    <submittedName>
        <fullName evidence="1">Uncharacterized protein</fullName>
    </submittedName>
</protein>
<proteinExistence type="predicted"/>
<evidence type="ECO:0000313" key="1">
    <source>
        <dbReference type="EMBL" id="KCW73221.1"/>
    </source>
</evidence>
<dbReference type="AlphaFoldDB" id="A0A059C4U1"/>
<dbReference type="Gramene" id="KCW73221">
    <property type="protein sequence ID" value="KCW73221"/>
    <property type="gene ID" value="EUGRSUZ_E01681"/>
</dbReference>
<reference evidence="1" key="1">
    <citation type="submission" date="2013-07" db="EMBL/GenBank/DDBJ databases">
        <title>The genome of Eucalyptus grandis.</title>
        <authorList>
            <person name="Schmutz J."/>
            <person name="Hayes R."/>
            <person name="Myburg A."/>
            <person name="Tuskan G."/>
            <person name="Grattapaglia D."/>
            <person name="Rokhsar D.S."/>
        </authorList>
    </citation>
    <scope>NUCLEOTIDE SEQUENCE</scope>
    <source>
        <tissue evidence="1">Leaf extractions</tissue>
    </source>
</reference>
<name>A0A059C4U1_EUCGR</name>